<dbReference type="STRING" id="1267768.BV394_09175"/>
<dbReference type="InterPro" id="IPR046357">
    <property type="entry name" value="PPIase_dom_sf"/>
</dbReference>
<reference evidence="10 11" key="1">
    <citation type="submission" date="2017-01" db="EMBL/GenBank/DDBJ databases">
        <title>Genomic analysis of Xuhuaishuia manganoxidans DY6-4.</title>
        <authorList>
            <person name="Wang X."/>
        </authorList>
    </citation>
    <scope>NUCLEOTIDE SEQUENCE [LARGE SCALE GENOMIC DNA]</scope>
    <source>
        <strain evidence="10 11">DY6-4</strain>
    </source>
</reference>
<keyword evidence="11" id="KW-1185">Reference proteome</keyword>
<evidence type="ECO:0000313" key="11">
    <source>
        <dbReference type="Proteomes" id="UP000187266"/>
    </source>
</evidence>
<comment type="catalytic activity">
    <reaction evidence="1">
        <text>[protein]-peptidylproline (omega=180) = [protein]-peptidylproline (omega=0)</text>
        <dbReference type="Rhea" id="RHEA:16237"/>
        <dbReference type="Rhea" id="RHEA-COMP:10747"/>
        <dbReference type="Rhea" id="RHEA-COMP:10748"/>
        <dbReference type="ChEBI" id="CHEBI:83833"/>
        <dbReference type="ChEBI" id="CHEBI:83834"/>
        <dbReference type="EC" id="5.2.1.8"/>
    </reaction>
</comment>
<feature type="signal peptide" evidence="9">
    <location>
        <begin position="1"/>
        <end position="24"/>
    </location>
</feature>
<keyword evidence="9" id="KW-0732">Signal</keyword>
<dbReference type="GO" id="GO:0003755">
    <property type="term" value="F:peptidyl-prolyl cis-trans isomerase activity"/>
    <property type="evidence" value="ECO:0007669"/>
    <property type="project" value="UniProtKB-KW"/>
</dbReference>
<evidence type="ECO:0000256" key="6">
    <source>
        <dbReference type="ARBA" id="ARBA00030642"/>
    </source>
</evidence>
<sequence>MSRFHAYGPALAISAALLTATGLAAPLAAQEEKAADPAAETAQTEAPAPSGAPAEGADTVLARVGGTDIKLGHLMLLREGLPAQYQSLPAETLFEGLLEQLIRQAALAQSLEDDDSSRLTLGLENEVRGYKAGLVLDRVVREQVTEGAIQAAYDAQYGDQEVQTEWNASHILVKTEEEAKELTAALDKGADFAELAKEKSTGPSGPRGGELGWFSDGQMVPPFQNAVAALEIGEVSAPFQTDFGWHVAKLNDTREAAPTSLEDVRQEIVTTLTNAAIDQVMTNATEGVEVERMVEGIDPSVIDQRDLVSD</sequence>
<evidence type="ECO:0000256" key="7">
    <source>
        <dbReference type="ARBA" id="ARBA00031484"/>
    </source>
</evidence>
<dbReference type="InterPro" id="IPR050245">
    <property type="entry name" value="PrsA_foldase"/>
</dbReference>
<proteinExistence type="inferred from homology"/>
<evidence type="ECO:0000256" key="9">
    <source>
        <dbReference type="SAM" id="SignalP"/>
    </source>
</evidence>
<evidence type="ECO:0000256" key="4">
    <source>
        <dbReference type="ARBA" id="ARBA00018370"/>
    </source>
</evidence>
<dbReference type="PROSITE" id="PS01096">
    <property type="entry name" value="PPIC_PPIASE_1"/>
    <property type="match status" value="1"/>
</dbReference>
<dbReference type="SUPFAM" id="SSF109998">
    <property type="entry name" value="Triger factor/SurA peptide-binding domain-like"/>
    <property type="match status" value="1"/>
</dbReference>
<feature type="region of interest" description="Disordered" evidence="8">
    <location>
        <begin position="31"/>
        <end position="56"/>
    </location>
</feature>
<dbReference type="InterPro" id="IPR000297">
    <property type="entry name" value="PPIase_PpiC"/>
</dbReference>
<feature type="chain" id="PRO_5044244444" description="Parvulin-like PPIase" evidence="9">
    <location>
        <begin position="25"/>
        <end position="310"/>
    </location>
</feature>
<dbReference type="InterPro" id="IPR027304">
    <property type="entry name" value="Trigger_fact/SurA_dom_sf"/>
</dbReference>
<dbReference type="Gene3D" id="3.10.50.40">
    <property type="match status" value="1"/>
</dbReference>
<dbReference type="SUPFAM" id="SSF54534">
    <property type="entry name" value="FKBP-like"/>
    <property type="match status" value="1"/>
</dbReference>
<dbReference type="EMBL" id="CP019124">
    <property type="protein sequence ID" value="APX89866.1"/>
    <property type="molecule type" value="Genomic_DNA"/>
</dbReference>
<comment type="similarity">
    <text evidence="2">Belongs to the PpiC/parvulin rotamase family.</text>
</comment>
<organism evidence="10 11">
    <name type="scientific">Brevirhabdus pacifica</name>
    <dbReference type="NCBI Taxonomy" id="1267768"/>
    <lineage>
        <taxon>Bacteria</taxon>
        <taxon>Pseudomonadati</taxon>
        <taxon>Pseudomonadota</taxon>
        <taxon>Alphaproteobacteria</taxon>
        <taxon>Rhodobacterales</taxon>
        <taxon>Paracoccaceae</taxon>
        <taxon>Brevirhabdus</taxon>
    </lineage>
</organism>
<evidence type="ECO:0000256" key="8">
    <source>
        <dbReference type="SAM" id="MobiDB-lite"/>
    </source>
</evidence>
<dbReference type="Pfam" id="PF13616">
    <property type="entry name" value="Rotamase_3"/>
    <property type="match status" value="1"/>
</dbReference>
<keyword evidence="5" id="KW-0413">Isomerase</keyword>
<dbReference type="PANTHER" id="PTHR47245:SF2">
    <property type="entry name" value="PEPTIDYL-PROLYL CIS-TRANS ISOMERASE HP_0175-RELATED"/>
    <property type="match status" value="1"/>
</dbReference>
<evidence type="ECO:0000256" key="1">
    <source>
        <dbReference type="ARBA" id="ARBA00000971"/>
    </source>
</evidence>
<name>A0A1U7DIQ4_9RHOB</name>
<feature type="compositionally biased region" description="Low complexity" evidence="8">
    <location>
        <begin position="36"/>
        <end position="56"/>
    </location>
</feature>
<evidence type="ECO:0000256" key="3">
    <source>
        <dbReference type="ARBA" id="ARBA00013194"/>
    </source>
</evidence>
<accession>A0A1U7DIQ4</accession>
<gene>
    <name evidence="10" type="ORF">BV394_09175</name>
</gene>
<accession>A0A2M9DB22</accession>
<dbReference type="RefSeq" id="WP_076979887.1">
    <property type="nucleotide sequence ID" value="NZ_CP019124.1"/>
</dbReference>
<dbReference type="OrthoDB" id="14196at2"/>
<dbReference type="EC" id="5.2.1.8" evidence="3"/>
<dbReference type="AlphaFoldDB" id="A0A1U7DIQ4"/>
<dbReference type="PANTHER" id="PTHR47245">
    <property type="entry name" value="PEPTIDYLPROLYL ISOMERASE"/>
    <property type="match status" value="1"/>
</dbReference>
<dbReference type="PROSITE" id="PS50198">
    <property type="entry name" value="PPIC_PPIASE_2"/>
    <property type="match status" value="1"/>
</dbReference>
<evidence type="ECO:0000313" key="10">
    <source>
        <dbReference type="EMBL" id="APX89866.1"/>
    </source>
</evidence>
<dbReference type="Proteomes" id="UP000187266">
    <property type="component" value="Chromosome"/>
</dbReference>
<evidence type="ECO:0000256" key="2">
    <source>
        <dbReference type="ARBA" id="ARBA00007656"/>
    </source>
</evidence>
<evidence type="ECO:0000256" key="5">
    <source>
        <dbReference type="ARBA" id="ARBA00023110"/>
    </source>
</evidence>
<keyword evidence="5" id="KW-0697">Rotamase</keyword>
<dbReference type="InterPro" id="IPR023058">
    <property type="entry name" value="PPIase_PpiC_CS"/>
</dbReference>
<protein>
    <recommendedName>
        <fullName evidence="4">Parvulin-like PPIase</fullName>
        <ecNumber evidence="3">5.2.1.8</ecNumber>
    </recommendedName>
    <alternativeName>
        <fullName evidence="6">Peptidyl-prolyl cis-trans isomerase plp</fullName>
    </alternativeName>
    <alternativeName>
        <fullName evidence="7">Rotamase plp</fullName>
    </alternativeName>
</protein>